<dbReference type="OrthoDB" id="1065433at2759"/>
<sequence>MAKNFNSGSFTILVVVLMMASTGILKTKALPGVECPVGSGCLDPSKCVFLDECGPVPFLGTDSDCCTCCKAKYPTPPLCWAVVEGTNPPHCHCYQKAL</sequence>
<gene>
    <name evidence="3" type="primary">LOC108835982</name>
</gene>
<dbReference type="GeneID" id="108835982"/>
<feature type="signal peptide" evidence="1">
    <location>
        <begin position="1"/>
        <end position="29"/>
    </location>
</feature>
<keyword evidence="2" id="KW-1185">Reference proteome</keyword>
<proteinExistence type="predicted"/>
<dbReference type="KEGG" id="rsz:108835982"/>
<name>A0A6J0LY37_RAPSA</name>
<dbReference type="Proteomes" id="UP000504610">
    <property type="component" value="Chromosome 4"/>
</dbReference>
<dbReference type="AlphaFoldDB" id="A0A6J0LY37"/>
<keyword evidence="1" id="KW-0732">Signal</keyword>
<evidence type="ECO:0000313" key="3">
    <source>
        <dbReference type="RefSeq" id="XP_018464698.2"/>
    </source>
</evidence>
<protein>
    <submittedName>
        <fullName evidence="3">Defensin-like protein 206</fullName>
    </submittedName>
</protein>
<reference evidence="2" key="1">
    <citation type="journal article" date="2019" name="Database">
        <title>The radish genome database (RadishGD): an integrated information resource for radish genomics.</title>
        <authorList>
            <person name="Yu H.J."/>
            <person name="Baek S."/>
            <person name="Lee Y.J."/>
            <person name="Cho A."/>
            <person name="Mun J.H."/>
        </authorList>
    </citation>
    <scope>NUCLEOTIDE SEQUENCE [LARGE SCALE GENOMIC DNA]</scope>
    <source>
        <strain evidence="2">cv. WK10039</strain>
    </source>
</reference>
<evidence type="ECO:0000256" key="1">
    <source>
        <dbReference type="SAM" id="SignalP"/>
    </source>
</evidence>
<accession>A0A6J0LY37</accession>
<dbReference type="RefSeq" id="XP_018464698.2">
    <property type="nucleotide sequence ID" value="XM_018609196.2"/>
</dbReference>
<evidence type="ECO:0000313" key="2">
    <source>
        <dbReference type="Proteomes" id="UP000504610"/>
    </source>
</evidence>
<reference evidence="3" key="2">
    <citation type="submission" date="2025-08" db="UniProtKB">
        <authorList>
            <consortium name="RefSeq"/>
        </authorList>
    </citation>
    <scope>IDENTIFICATION</scope>
    <source>
        <tissue evidence="3">Leaf</tissue>
    </source>
</reference>
<feature type="chain" id="PRO_5040720921" evidence="1">
    <location>
        <begin position="30"/>
        <end position="98"/>
    </location>
</feature>
<organism evidence="2 3">
    <name type="scientific">Raphanus sativus</name>
    <name type="common">Radish</name>
    <name type="synonym">Raphanus raphanistrum var. sativus</name>
    <dbReference type="NCBI Taxonomy" id="3726"/>
    <lineage>
        <taxon>Eukaryota</taxon>
        <taxon>Viridiplantae</taxon>
        <taxon>Streptophyta</taxon>
        <taxon>Embryophyta</taxon>
        <taxon>Tracheophyta</taxon>
        <taxon>Spermatophyta</taxon>
        <taxon>Magnoliopsida</taxon>
        <taxon>eudicotyledons</taxon>
        <taxon>Gunneridae</taxon>
        <taxon>Pentapetalae</taxon>
        <taxon>rosids</taxon>
        <taxon>malvids</taxon>
        <taxon>Brassicales</taxon>
        <taxon>Brassicaceae</taxon>
        <taxon>Brassiceae</taxon>
        <taxon>Raphanus</taxon>
    </lineage>
</organism>